<dbReference type="EC" id="2.7.7.23" evidence="18"/>
<keyword evidence="12 18" id="KW-0511">Multifunctional enzyme</keyword>
<feature type="binding site" evidence="18">
    <location>
        <position position="144"/>
    </location>
    <ligand>
        <name>UDP-N-acetyl-alpha-D-glucosamine</name>
        <dbReference type="ChEBI" id="CHEBI:57705"/>
    </ligand>
</feature>
<evidence type="ECO:0000256" key="18">
    <source>
        <dbReference type="HAMAP-Rule" id="MF_01631"/>
    </source>
</evidence>
<evidence type="ECO:0000256" key="16">
    <source>
        <dbReference type="ARBA" id="ARBA00048493"/>
    </source>
</evidence>
<evidence type="ECO:0000256" key="11">
    <source>
        <dbReference type="ARBA" id="ARBA00022984"/>
    </source>
</evidence>
<reference evidence="20 21" key="1">
    <citation type="submission" date="2023-08" db="EMBL/GenBank/DDBJ databases">
        <title>Implementing the SeqCode for naming new Mesorhizobium species isolated from Vachellia karroo root nodules.</title>
        <authorList>
            <person name="Van Lill M."/>
        </authorList>
    </citation>
    <scope>NUCLEOTIDE SEQUENCE [LARGE SCALE GENOMIC DNA]</scope>
    <source>
        <strain evidence="20 21">VK4B</strain>
    </source>
</reference>
<evidence type="ECO:0000313" key="20">
    <source>
        <dbReference type="EMBL" id="MDX8537307.1"/>
    </source>
</evidence>
<feature type="region of interest" description="Linker" evidence="18">
    <location>
        <begin position="233"/>
        <end position="253"/>
    </location>
</feature>
<evidence type="ECO:0000256" key="14">
    <source>
        <dbReference type="ARBA" id="ARBA00023316"/>
    </source>
</evidence>
<evidence type="ECO:0000256" key="8">
    <source>
        <dbReference type="ARBA" id="ARBA00022737"/>
    </source>
</evidence>
<evidence type="ECO:0000313" key="21">
    <source>
        <dbReference type="Proteomes" id="UP001276564"/>
    </source>
</evidence>
<feature type="region of interest" description="Pyrophosphorylase" evidence="18">
    <location>
        <begin position="1"/>
        <end position="232"/>
    </location>
</feature>
<feature type="binding site" evidence="18">
    <location>
        <position position="25"/>
    </location>
    <ligand>
        <name>UDP-N-acetyl-alpha-D-glucosamine</name>
        <dbReference type="ChEBI" id="CHEBI:57705"/>
    </ligand>
</feature>
<dbReference type="CDD" id="cd03353">
    <property type="entry name" value="LbH_GlmU_C"/>
    <property type="match status" value="1"/>
</dbReference>
<keyword evidence="8 18" id="KW-0677">Repeat</keyword>
<feature type="binding site" evidence="18">
    <location>
        <position position="426"/>
    </location>
    <ligand>
        <name>acetyl-CoA</name>
        <dbReference type="ChEBI" id="CHEBI:57288"/>
    </ligand>
</feature>
<keyword evidence="14 18" id="KW-0961">Cell wall biogenesis/degradation</keyword>
<name>A0ABU5AJ57_9HYPH</name>
<dbReference type="NCBIfam" id="NF010933">
    <property type="entry name" value="PRK14353.1"/>
    <property type="match status" value="1"/>
</dbReference>
<feature type="binding site" evidence="18">
    <location>
        <position position="409"/>
    </location>
    <ligand>
        <name>acetyl-CoA</name>
        <dbReference type="ChEBI" id="CHEBI:57288"/>
    </ligand>
</feature>
<evidence type="ECO:0000256" key="7">
    <source>
        <dbReference type="ARBA" id="ARBA00022723"/>
    </source>
</evidence>
<evidence type="ECO:0000256" key="5">
    <source>
        <dbReference type="ARBA" id="ARBA00022679"/>
    </source>
</evidence>
<dbReference type="CDD" id="cd02540">
    <property type="entry name" value="GT2_GlmU_N_bac"/>
    <property type="match status" value="1"/>
</dbReference>
<gene>
    <name evidence="18 20" type="primary">glmU</name>
    <name evidence="20" type="ORF">RFM23_06685</name>
</gene>
<feature type="region of interest" description="N-acetyltransferase" evidence="18">
    <location>
        <begin position="254"/>
        <end position="452"/>
    </location>
</feature>
<keyword evidence="5 18" id="KW-0808">Transferase</keyword>
<dbReference type="InterPro" id="IPR011004">
    <property type="entry name" value="Trimer_LpxA-like_sf"/>
</dbReference>
<evidence type="ECO:0000256" key="3">
    <source>
        <dbReference type="ARBA" id="ARBA00007947"/>
    </source>
</evidence>
<evidence type="ECO:0000256" key="10">
    <source>
        <dbReference type="ARBA" id="ARBA00022960"/>
    </source>
</evidence>
<evidence type="ECO:0000256" key="2">
    <source>
        <dbReference type="ARBA" id="ARBA00007707"/>
    </source>
</evidence>
<comment type="pathway">
    <text evidence="18">Nucleotide-sugar biosynthesis; UDP-N-acetyl-alpha-D-glucosamine biosynthesis; N-acetyl-alpha-D-glucosamine 1-phosphate from alpha-D-glucosamine 6-phosphate (route II): step 2/2.</text>
</comment>
<dbReference type="InterPro" id="IPR050065">
    <property type="entry name" value="GlmU-like"/>
</dbReference>
<keyword evidence="7 18" id="KW-0479">Metal-binding</keyword>
<dbReference type="Pfam" id="PF00132">
    <property type="entry name" value="Hexapep"/>
    <property type="match status" value="1"/>
</dbReference>
<keyword evidence="9 18" id="KW-0460">Magnesium</keyword>
<sequence>MSQRSCLSVILAAGEGTRMKSALPKVLHPIAGLPMVAHVVKAAEAAGSGDLALVIGHGADEMRKAAQKFAPNAETFVQEKRLGTAHAVLAARGAISKGYDDILVMFGDTPLIEPEALAVARQKLAEGAAVVVVGFRPPNPTGYGRLIEKGGRLVAIREEKDCSDEEKKIGFCNAGMMAVAGRSALELLDKVGNANAKSEFYLTDIVEIAGAKGLDVVATEASFESALGINNRAELAEAEGIWQARRRREAMLSGVTLIAPETVYFSHDTEIGADTVVEPNVWFGLGVKISTGATIHAFSHMTGATIAENCEVGPFARLRPGTDLRKKAKVGNFCEVKQATVEEGAKVNHLTYIGDARVGAAANIGAGTITCNYDGYSKFFTDIGEGAFVGSNSSLVAPITIGKGSYIASGSVLTESVPDDALAFGRARQKTIPGKGKEIRERFASAAAARKK</sequence>
<comment type="function">
    <text evidence="17 18">Catalyzes the last two sequential reactions in the de novo biosynthetic pathway for UDP-N-acetylglucosamine (UDP-GlcNAc). The C-terminal domain catalyzes the transfer of acetyl group from acetyl coenzyme A to glucosamine-1-phosphate (GlcN-1-P) to produce N-acetylglucosamine-1-phosphate (GlcNAc-1-P), which is converted into UDP-GlcNAc by the transfer of uridine 5-monophosphate (from uridine 5-triphosphate), a reaction catalyzed by the N-terminal domain.</text>
</comment>
<feature type="binding site" evidence="18">
    <location>
        <position position="319"/>
    </location>
    <ligand>
        <name>UDP-N-acetyl-alpha-D-glucosamine</name>
        <dbReference type="ChEBI" id="CHEBI:57705"/>
    </ligand>
</feature>
<keyword evidence="13 18" id="KW-0012">Acyltransferase</keyword>
<feature type="binding site" evidence="18">
    <location>
        <begin position="83"/>
        <end position="84"/>
    </location>
    <ligand>
        <name>UDP-N-acetyl-alpha-D-glucosamine</name>
        <dbReference type="ChEBI" id="CHEBI:57705"/>
    </ligand>
</feature>
<dbReference type="PROSITE" id="PS00101">
    <property type="entry name" value="HEXAPEP_TRANSFERASES"/>
    <property type="match status" value="1"/>
</dbReference>
<evidence type="ECO:0000256" key="12">
    <source>
        <dbReference type="ARBA" id="ARBA00023268"/>
    </source>
</evidence>
<dbReference type="PANTHER" id="PTHR43584">
    <property type="entry name" value="NUCLEOTIDYL TRANSFERASE"/>
    <property type="match status" value="1"/>
</dbReference>
<dbReference type="NCBIfam" id="TIGR01173">
    <property type="entry name" value="glmU"/>
    <property type="match status" value="1"/>
</dbReference>
<feature type="binding site" evidence="18">
    <location>
        <position position="363"/>
    </location>
    <ligand>
        <name>UDP-N-acetyl-alpha-D-glucosamine</name>
        <dbReference type="ChEBI" id="CHEBI:57705"/>
    </ligand>
</feature>
<evidence type="ECO:0000256" key="13">
    <source>
        <dbReference type="ARBA" id="ARBA00023315"/>
    </source>
</evidence>
<evidence type="ECO:0000256" key="6">
    <source>
        <dbReference type="ARBA" id="ARBA00022695"/>
    </source>
</evidence>
<feature type="binding site" evidence="18">
    <location>
        <position position="230"/>
    </location>
    <ligand>
        <name>Mg(2+)</name>
        <dbReference type="ChEBI" id="CHEBI:18420"/>
    </ligand>
</feature>
<dbReference type="HAMAP" id="MF_01631">
    <property type="entry name" value="GlmU"/>
    <property type="match status" value="1"/>
</dbReference>
<dbReference type="Gene3D" id="3.90.550.10">
    <property type="entry name" value="Spore Coat Polysaccharide Biosynthesis Protein SpsA, Chain A"/>
    <property type="match status" value="1"/>
</dbReference>
<comment type="pathway">
    <text evidence="18">Nucleotide-sugar biosynthesis; UDP-N-acetyl-alpha-D-glucosamine biosynthesis; UDP-N-acetyl-alpha-D-glucosamine from N-acetyl-alpha-D-glucosamine 1-phosphate: step 1/1.</text>
</comment>
<evidence type="ECO:0000256" key="1">
    <source>
        <dbReference type="ARBA" id="ARBA00004496"/>
    </source>
</evidence>
<dbReference type="InterPro" id="IPR018357">
    <property type="entry name" value="Hexapep_transf_CS"/>
</dbReference>
<comment type="catalytic activity">
    <reaction evidence="15 18">
        <text>alpha-D-glucosamine 1-phosphate + acetyl-CoA = N-acetyl-alpha-D-glucosamine 1-phosphate + CoA + H(+)</text>
        <dbReference type="Rhea" id="RHEA:13725"/>
        <dbReference type="ChEBI" id="CHEBI:15378"/>
        <dbReference type="ChEBI" id="CHEBI:57287"/>
        <dbReference type="ChEBI" id="CHEBI:57288"/>
        <dbReference type="ChEBI" id="CHEBI:57776"/>
        <dbReference type="ChEBI" id="CHEBI:58516"/>
        <dbReference type="EC" id="2.3.1.157"/>
    </reaction>
</comment>
<dbReference type="Pfam" id="PF12804">
    <property type="entry name" value="NTP_transf_3"/>
    <property type="match status" value="1"/>
</dbReference>
<dbReference type="InterPro" id="IPR038009">
    <property type="entry name" value="GlmU_C_LbH"/>
</dbReference>
<evidence type="ECO:0000259" key="19">
    <source>
        <dbReference type="Pfam" id="PF12804"/>
    </source>
</evidence>
<dbReference type="Proteomes" id="UP001276564">
    <property type="component" value="Unassembled WGS sequence"/>
</dbReference>
<feature type="binding site" evidence="18">
    <location>
        <position position="108"/>
    </location>
    <ligand>
        <name>Mg(2+)</name>
        <dbReference type="ChEBI" id="CHEBI:18420"/>
    </ligand>
</feature>
<dbReference type="GO" id="GO:0003977">
    <property type="term" value="F:UDP-N-acetylglucosamine diphosphorylase activity"/>
    <property type="evidence" value="ECO:0007669"/>
    <property type="project" value="UniProtKB-EC"/>
</dbReference>
<feature type="binding site" evidence="18">
    <location>
        <position position="366"/>
    </location>
    <ligand>
        <name>acetyl-CoA</name>
        <dbReference type="ChEBI" id="CHEBI:57288"/>
    </ligand>
</feature>
<keyword evidence="10 18" id="KW-0133">Cell shape</keyword>
<dbReference type="SUPFAM" id="SSF51161">
    <property type="entry name" value="Trimeric LpxA-like enzymes"/>
    <property type="match status" value="1"/>
</dbReference>
<comment type="catalytic activity">
    <reaction evidence="16 18">
        <text>N-acetyl-alpha-D-glucosamine 1-phosphate + UTP + H(+) = UDP-N-acetyl-alpha-D-glucosamine + diphosphate</text>
        <dbReference type="Rhea" id="RHEA:13509"/>
        <dbReference type="ChEBI" id="CHEBI:15378"/>
        <dbReference type="ChEBI" id="CHEBI:33019"/>
        <dbReference type="ChEBI" id="CHEBI:46398"/>
        <dbReference type="ChEBI" id="CHEBI:57705"/>
        <dbReference type="ChEBI" id="CHEBI:57776"/>
        <dbReference type="EC" id="2.7.7.23"/>
    </reaction>
</comment>
<keyword evidence="6 18" id="KW-0548">Nucleotidyltransferase</keyword>
<dbReference type="Gene3D" id="2.160.10.10">
    <property type="entry name" value="Hexapeptide repeat proteins"/>
    <property type="match status" value="1"/>
</dbReference>
<feature type="binding site" evidence="18">
    <location>
        <position position="230"/>
    </location>
    <ligand>
        <name>UDP-N-acetyl-alpha-D-glucosamine</name>
        <dbReference type="ChEBI" id="CHEBI:57705"/>
    </ligand>
</feature>
<feature type="active site" description="Proton acceptor" evidence="18">
    <location>
        <position position="349"/>
    </location>
</feature>
<comment type="similarity">
    <text evidence="3 18">In the N-terminal section; belongs to the N-acetylglucosamine-1-phosphate uridyltransferase family.</text>
</comment>
<comment type="pathway">
    <text evidence="18">Bacterial outer membrane biogenesis; LPS lipid A biosynthesis.</text>
</comment>
<dbReference type="InterPro" id="IPR025877">
    <property type="entry name" value="MobA-like_NTP_Trfase"/>
</dbReference>
<keyword evidence="11 18" id="KW-0573">Peptidoglycan synthesis</keyword>
<proteinExistence type="inferred from homology"/>
<feature type="binding site" evidence="18">
    <location>
        <position position="78"/>
    </location>
    <ligand>
        <name>UDP-N-acetyl-alpha-D-glucosamine</name>
        <dbReference type="ChEBI" id="CHEBI:57705"/>
    </ligand>
</feature>
<comment type="subunit">
    <text evidence="18">Homotrimer.</text>
</comment>
<comment type="cofactor">
    <cofactor evidence="18">
        <name>Mg(2+)</name>
        <dbReference type="ChEBI" id="CHEBI:18420"/>
    </cofactor>
    <text evidence="18">Binds 1 Mg(2+) ion per subunit.</text>
</comment>
<feature type="binding site" evidence="18">
    <location>
        <position position="158"/>
    </location>
    <ligand>
        <name>UDP-N-acetyl-alpha-D-glucosamine</name>
        <dbReference type="ChEBI" id="CHEBI:57705"/>
    </ligand>
</feature>
<dbReference type="PANTHER" id="PTHR43584:SF3">
    <property type="entry name" value="BIFUNCTIONAL PROTEIN GLMU"/>
    <property type="match status" value="1"/>
</dbReference>
<comment type="caution">
    <text evidence="20">The sequence shown here is derived from an EMBL/GenBank/DDBJ whole genome shotgun (WGS) entry which is preliminary data.</text>
</comment>
<feature type="binding site" evidence="18">
    <location>
        <position position="391"/>
    </location>
    <ligand>
        <name>acetyl-CoA</name>
        <dbReference type="ChEBI" id="CHEBI:57288"/>
    </ligand>
</feature>
<dbReference type="InterPro" id="IPR001451">
    <property type="entry name" value="Hexapep"/>
</dbReference>
<keyword evidence="4 18" id="KW-0963">Cytoplasm</keyword>
<feature type="binding site" evidence="18">
    <location>
        <begin position="11"/>
        <end position="14"/>
    </location>
    <ligand>
        <name>UDP-N-acetyl-alpha-D-glucosamine</name>
        <dbReference type="ChEBI" id="CHEBI:57705"/>
    </ligand>
</feature>
<dbReference type="EMBL" id="JAVIIP010000003">
    <property type="protein sequence ID" value="MDX8537307.1"/>
    <property type="molecule type" value="Genomic_DNA"/>
</dbReference>
<comment type="subcellular location">
    <subcellularLocation>
        <location evidence="1 18">Cytoplasm</location>
    </subcellularLocation>
</comment>
<dbReference type="InterPro" id="IPR029044">
    <property type="entry name" value="Nucleotide-diphossugar_trans"/>
</dbReference>
<evidence type="ECO:0000256" key="17">
    <source>
        <dbReference type="ARBA" id="ARBA00049628"/>
    </source>
</evidence>
<dbReference type="InterPro" id="IPR005882">
    <property type="entry name" value="Bifunctional_GlmU"/>
</dbReference>
<evidence type="ECO:0000256" key="4">
    <source>
        <dbReference type="ARBA" id="ARBA00022490"/>
    </source>
</evidence>
<dbReference type="SUPFAM" id="SSF53448">
    <property type="entry name" value="Nucleotide-diphospho-sugar transferases"/>
    <property type="match status" value="1"/>
</dbReference>
<comment type="caution">
    <text evidence="18">Lacks conserved residue(s) required for the propagation of feature annotation.</text>
</comment>
<dbReference type="RefSeq" id="WP_320319971.1">
    <property type="nucleotide sequence ID" value="NZ_JAVIIP010000003.1"/>
</dbReference>
<protein>
    <recommendedName>
        <fullName evidence="18">Bifunctional protein GlmU</fullName>
    </recommendedName>
    <domain>
        <recommendedName>
            <fullName evidence="18">UDP-N-acetylglucosamine pyrophosphorylase</fullName>
            <ecNumber evidence="18">2.7.7.23</ecNumber>
        </recommendedName>
        <alternativeName>
            <fullName evidence="18">N-acetylglucosamine-1-phosphate uridyltransferase</fullName>
        </alternativeName>
    </domain>
    <domain>
        <recommendedName>
            <fullName evidence="18">Glucosamine-1-phosphate N-acetyltransferase</fullName>
            <ecNumber evidence="18">2.3.1.157</ecNumber>
        </recommendedName>
    </domain>
</protein>
<organism evidence="20 21">
    <name type="scientific">Mesorhizobium abyssinicae</name>
    <dbReference type="NCBI Taxonomy" id="1209958"/>
    <lineage>
        <taxon>Bacteria</taxon>
        <taxon>Pseudomonadati</taxon>
        <taxon>Pseudomonadota</taxon>
        <taxon>Alphaproteobacteria</taxon>
        <taxon>Hyphomicrobiales</taxon>
        <taxon>Phyllobacteriaceae</taxon>
        <taxon>Mesorhizobium</taxon>
    </lineage>
</organism>
<dbReference type="EC" id="2.3.1.157" evidence="18"/>
<comment type="similarity">
    <text evidence="2 18">In the C-terminal section; belongs to the transferase hexapeptide repeat family.</text>
</comment>
<accession>A0ABU5AJ57</accession>
<feature type="binding site" evidence="18">
    <location>
        <position position="337"/>
    </location>
    <ligand>
        <name>UDP-N-acetyl-alpha-D-glucosamine</name>
        <dbReference type="ChEBI" id="CHEBI:57705"/>
    </ligand>
</feature>
<evidence type="ECO:0000256" key="9">
    <source>
        <dbReference type="ARBA" id="ARBA00022842"/>
    </source>
</evidence>
<feature type="domain" description="MobA-like NTP transferase" evidence="19">
    <location>
        <begin position="9"/>
        <end position="142"/>
    </location>
</feature>
<feature type="binding site" evidence="18">
    <location>
        <position position="173"/>
    </location>
    <ligand>
        <name>UDP-N-acetyl-alpha-D-glucosamine</name>
        <dbReference type="ChEBI" id="CHEBI:57705"/>
    </ligand>
</feature>
<keyword evidence="21" id="KW-1185">Reference proteome</keyword>
<evidence type="ECO:0000256" key="15">
    <source>
        <dbReference type="ARBA" id="ARBA00048247"/>
    </source>
</evidence>
<feature type="binding site" evidence="18">
    <location>
        <begin position="372"/>
        <end position="373"/>
    </location>
    <ligand>
        <name>acetyl-CoA</name>
        <dbReference type="ChEBI" id="CHEBI:57288"/>
    </ligand>
</feature>
<feature type="binding site" evidence="18">
    <location>
        <position position="352"/>
    </location>
    <ligand>
        <name>UDP-N-acetyl-alpha-D-glucosamine</name>
        <dbReference type="ChEBI" id="CHEBI:57705"/>
    </ligand>
</feature>